<name>A0A9P3H396_9FUNG</name>
<dbReference type="PROSITE" id="PS01129">
    <property type="entry name" value="PSI_RLU"/>
    <property type="match status" value="1"/>
</dbReference>
<reference evidence="2" key="2">
    <citation type="journal article" date="2022" name="Microbiol. Resour. Announc.">
        <title>Whole-Genome Sequence of Entomortierella parvispora E1425, a Mucoromycotan Fungus Associated with Burkholderiaceae-Related Endosymbiotic Bacteria.</title>
        <authorList>
            <person name="Herlambang A."/>
            <person name="Guo Y."/>
            <person name="Takashima Y."/>
            <person name="Narisawa K."/>
            <person name="Ohta H."/>
            <person name="Nishizawa T."/>
        </authorList>
    </citation>
    <scope>NUCLEOTIDE SEQUENCE</scope>
    <source>
        <strain evidence="2">E1425</strain>
    </source>
</reference>
<dbReference type="Proteomes" id="UP000827284">
    <property type="component" value="Unassembled WGS sequence"/>
</dbReference>
<proteinExistence type="predicted"/>
<dbReference type="Gene3D" id="3.30.2350.10">
    <property type="entry name" value="Pseudouridine synthase"/>
    <property type="match status" value="1"/>
</dbReference>
<dbReference type="PANTHER" id="PTHR21600">
    <property type="entry name" value="MITOCHONDRIAL RNA PSEUDOURIDINE SYNTHASE"/>
    <property type="match status" value="1"/>
</dbReference>
<dbReference type="InterPro" id="IPR050188">
    <property type="entry name" value="RluA_PseudoU_synthase"/>
</dbReference>
<dbReference type="InterPro" id="IPR020103">
    <property type="entry name" value="PsdUridine_synth_cat_dom_sf"/>
</dbReference>
<gene>
    <name evidence="2" type="ORF">EMPS_01634</name>
</gene>
<comment type="caution">
    <text evidence="2">The sequence shown here is derived from an EMBL/GenBank/DDBJ whole genome shotgun (WGS) entry which is preliminary data.</text>
</comment>
<reference evidence="2" key="1">
    <citation type="submission" date="2021-11" db="EMBL/GenBank/DDBJ databases">
        <authorList>
            <person name="Herlambang A."/>
            <person name="Guo Y."/>
            <person name="Takashima Y."/>
            <person name="Nishizawa T."/>
        </authorList>
    </citation>
    <scope>NUCLEOTIDE SEQUENCE</scope>
    <source>
        <strain evidence="2">E1425</strain>
    </source>
</reference>
<organism evidence="2 3">
    <name type="scientific">Entomortierella parvispora</name>
    <dbReference type="NCBI Taxonomy" id="205924"/>
    <lineage>
        <taxon>Eukaryota</taxon>
        <taxon>Fungi</taxon>
        <taxon>Fungi incertae sedis</taxon>
        <taxon>Mucoromycota</taxon>
        <taxon>Mortierellomycotina</taxon>
        <taxon>Mortierellomycetes</taxon>
        <taxon>Mortierellales</taxon>
        <taxon>Mortierellaceae</taxon>
        <taxon>Entomortierella</taxon>
    </lineage>
</organism>
<feature type="domain" description="Pseudouridine synthase RsuA/RluA-like" evidence="1">
    <location>
        <begin position="124"/>
        <end position="283"/>
    </location>
</feature>
<dbReference type="OrthoDB" id="424794at2759"/>
<protein>
    <recommendedName>
        <fullName evidence="1">Pseudouridine synthase RsuA/RluA-like domain-containing protein</fullName>
    </recommendedName>
</protein>
<evidence type="ECO:0000259" key="1">
    <source>
        <dbReference type="Pfam" id="PF00849"/>
    </source>
</evidence>
<dbReference type="GO" id="GO:0000455">
    <property type="term" value="P:enzyme-directed rRNA pseudouridine synthesis"/>
    <property type="evidence" value="ECO:0007669"/>
    <property type="project" value="TreeGrafter"/>
</dbReference>
<dbReference type="GO" id="GO:0003723">
    <property type="term" value="F:RNA binding"/>
    <property type="evidence" value="ECO:0007669"/>
    <property type="project" value="InterPro"/>
</dbReference>
<dbReference type="Pfam" id="PF00849">
    <property type="entry name" value="PseudoU_synth_2"/>
    <property type="match status" value="1"/>
</dbReference>
<dbReference type="EMBL" id="BQFW01000002">
    <property type="protein sequence ID" value="GJJ69288.1"/>
    <property type="molecule type" value="Genomic_DNA"/>
</dbReference>
<dbReference type="SUPFAM" id="SSF55120">
    <property type="entry name" value="Pseudouridine synthase"/>
    <property type="match status" value="1"/>
</dbReference>
<dbReference type="PANTHER" id="PTHR21600:SF40">
    <property type="entry name" value="PSEUDOURIDYLATE SYNTHASE RPUSD2"/>
    <property type="match status" value="1"/>
</dbReference>
<dbReference type="InterPro" id="IPR006224">
    <property type="entry name" value="PsdUridine_synth_RluA-like_CS"/>
</dbReference>
<dbReference type="InterPro" id="IPR006145">
    <property type="entry name" value="PsdUridine_synth_RsuA/RluA"/>
</dbReference>
<evidence type="ECO:0000313" key="2">
    <source>
        <dbReference type="EMBL" id="GJJ69288.1"/>
    </source>
</evidence>
<evidence type="ECO:0000313" key="3">
    <source>
        <dbReference type="Proteomes" id="UP000827284"/>
    </source>
</evidence>
<keyword evidence="3" id="KW-1185">Reference proteome</keyword>
<sequence length="389" mass="44697">MPKVSTQRAGKKVPAASMDIPKAEYFFEDGLRKVKPYNQSFYANVKQRWIGRTIPEVFASEMPRRCTGPMIIAAMERGDVLVNDKIVSPDFILKGGERLRSMNCHRHEPAVPDTPIRLIESTKDYVAFDKPHGITVHPNELMFHNTALEILRRDHDIPSYMHAINRLDAVTSGVVIFANVADPVIRERFRQQEEVPEGTSEESSHPKIVRKEYVCRVVGEFPVDPVIVKEPILQTAGKVSVDATGKASETRFERVWFDPASNSSLVRCHLATGRQHQIRLHTAFLKHPIVNDKLYNPDYQREISNQQDELTSTGDTRFYPTHIPPEKQPYMPYYISPETPCHKCKEEQDKKNIPDPKAMKIWLRAIRYQGPDWKFEVDMPDWADPTVLQ</sequence>
<dbReference type="GO" id="GO:0009982">
    <property type="term" value="F:pseudouridine synthase activity"/>
    <property type="evidence" value="ECO:0007669"/>
    <property type="project" value="InterPro"/>
</dbReference>
<dbReference type="AlphaFoldDB" id="A0A9P3H396"/>
<accession>A0A9P3H396</accession>